<feature type="region of interest" description="Disordered" evidence="1">
    <location>
        <begin position="173"/>
        <end position="198"/>
    </location>
</feature>
<accession>A0A6C0DVB0</accession>
<keyword evidence="2" id="KW-0472">Membrane</keyword>
<dbReference type="EMBL" id="MN739679">
    <property type="protein sequence ID" value="QHT20574.1"/>
    <property type="molecule type" value="Genomic_DNA"/>
</dbReference>
<feature type="transmembrane region" description="Helical" evidence="2">
    <location>
        <begin position="12"/>
        <end position="28"/>
    </location>
</feature>
<name>A0A6C0DVB0_9ZZZZ</name>
<keyword evidence="2" id="KW-1133">Transmembrane helix</keyword>
<proteinExistence type="predicted"/>
<evidence type="ECO:0000256" key="2">
    <source>
        <dbReference type="SAM" id="Phobius"/>
    </source>
</evidence>
<feature type="compositionally biased region" description="Low complexity" evidence="1">
    <location>
        <begin position="86"/>
        <end position="101"/>
    </location>
</feature>
<sequence length="198" mass="21679">MNILKEIQSNNMLKVIIVLAGVYLFMVYNKEDMGNLMYGMEGAENVSMLAPSPAAPKKTLEQVRAESEQRMSAAEMAQPIIQGPTSSGQAGSAPQQQQQAGFQRVVDGVPPLAAEDLLPKYDDADKFAKENPISKLLKEQNFLISGYHVGINTVVQSNKIAYHDLRSAPPIPKESVGPWSQSSYDTPMGANRRQLEIS</sequence>
<evidence type="ECO:0000259" key="3">
    <source>
        <dbReference type="Pfam" id="PF23983"/>
    </source>
</evidence>
<reference evidence="4" key="1">
    <citation type="journal article" date="2020" name="Nature">
        <title>Giant virus diversity and host interactions through global metagenomics.</title>
        <authorList>
            <person name="Schulz F."/>
            <person name="Roux S."/>
            <person name="Paez-Espino D."/>
            <person name="Jungbluth S."/>
            <person name="Walsh D.A."/>
            <person name="Denef V.J."/>
            <person name="McMahon K.D."/>
            <person name="Konstantinidis K.T."/>
            <person name="Eloe-Fadrosh E.A."/>
            <person name="Kyrpides N.C."/>
            <person name="Woyke T."/>
        </authorList>
    </citation>
    <scope>NUCLEOTIDE SEQUENCE</scope>
    <source>
        <strain evidence="4">GVMAG-M-3300023174-68</strain>
    </source>
</reference>
<organism evidence="4">
    <name type="scientific">viral metagenome</name>
    <dbReference type="NCBI Taxonomy" id="1070528"/>
    <lineage>
        <taxon>unclassified sequences</taxon>
        <taxon>metagenomes</taxon>
        <taxon>organismal metagenomes</taxon>
    </lineage>
</organism>
<evidence type="ECO:0000313" key="4">
    <source>
        <dbReference type="EMBL" id="QHT20574.1"/>
    </source>
</evidence>
<dbReference type="InterPro" id="IPR055730">
    <property type="entry name" value="P11_C"/>
</dbReference>
<feature type="domain" description="Minor capsid protein P11 C-terminal conserved region" evidence="3">
    <location>
        <begin position="113"/>
        <end position="186"/>
    </location>
</feature>
<dbReference type="Pfam" id="PF23983">
    <property type="entry name" value="P11_C"/>
    <property type="match status" value="1"/>
</dbReference>
<keyword evidence="2" id="KW-0812">Transmembrane</keyword>
<feature type="region of interest" description="Disordered" evidence="1">
    <location>
        <begin position="82"/>
        <end position="101"/>
    </location>
</feature>
<dbReference type="AlphaFoldDB" id="A0A6C0DVB0"/>
<protein>
    <recommendedName>
        <fullName evidence="3">Minor capsid protein P11 C-terminal conserved region domain-containing protein</fullName>
    </recommendedName>
</protein>
<evidence type="ECO:0000256" key="1">
    <source>
        <dbReference type="SAM" id="MobiDB-lite"/>
    </source>
</evidence>